<comment type="caution">
    <text evidence="1">The sequence shown here is derived from an EMBL/GenBank/DDBJ whole genome shotgun (WGS) entry which is preliminary data.</text>
</comment>
<gene>
    <name evidence="1" type="ORF">VZ95_18090</name>
</gene>
<evidence type="ECO:0000313" key="2">
    <source>
        <dbReference type="Proteomes" id="UP000033774"/>
    </source>
</evidence>
<dbReference type="AlphaFoldDB" id="A0A0F3INU0"/>
<name>A0A0F3INU0_9PROT</name>
<keyword evidence="2" id="KW-1185">Reference proteome</keyword>
<accession>A0A0F3INU0</accession>
<organism evidence="1 2">
    <name type="scientific">Elstera litoralis</name>
    <dbReference type="NCBI Taxonomy" id="552518"/>
    <lineage>
        <taxon>Bacteria</taxon>
        <taxon>Pseudomonadati</taxon>
        <taxon>Pseudomonadota</taxon>
        <taxon>Alphaproteobacteria</taxon>
        <taxon>Rhodospirillales</taxon>
        <taxon>Rhodospirillaceae</taxon>
        <taxon>Elstera</taxon>
    </lineage>
</organism>
<dbReference type="EMBL" id="LAJY01000602">
    <property type="protein sequence ID" value="KJV08395.1"/>
    <property type="molecule type" value="Genomic_DNA"/>
</dbReference>
<sequence length="138" mass="14709">LWQAAEGALAEGGSADGALATRHVTDLQFEIGGLPDGAAMMRFLFTPSWDGRAPFEARLFLPRPLLEGRSLDLGPAGDTLGPALAEISEEVAATGLKARLALPLSDGRWLSFASPRFWQNRWTPVARGLVVLAVAVGW</sequence>
<proteinExistence type="predicted"/>
<evidence type="ECO:0000313" key="1">
    <source>
        <dbReference type="EMBL" id="KJV08395.1"/>
    </source>
</evidence>
<dbReference type="Proteomes" id="UP000033774">
    <property type="component" value="Unassembled WGS sequence"/>
</dbReference>
<protein>
    <submittedName>
        <fullName evidence="1">Uncharacterized protein</fullName>
    </submittedName>
</protein>
<feature type="non-terminal residue" evidence="1">
    <location>
        <position position="1"/>
    </location>
</feature>
<reference evidence="1 2" key="1">
    <citation type="submission" date="2015-03" db="EMBL/GenBank/DDBJ databases">
        <title>Draft genome sequence of Elstera litoralis.</title>
        <authorList>
            <person name="Rahalkar M.C."/>
            <person name="Dhakephalkar P.K."/>
            <person name="Pore S.D."/>
            <person name="Arora P."/>
            <person name="Kapse N.G."/>
            <person name="Pandit P.S."/>
        </authorList>
    </citation>
    <scope>NUCLEOTIDE SEQUENCE [LARGE SCALE GENOMIC DNA]</scope>
    <source>
        <strain evidence="1 2">Dia-1</strain>
    </source>
</reference>